<dbReference type="EMBL" id="LAZR01001646">
    <property type="protein sequence ID" value="KKN41440.1"/>
    <property type="molecule type" value="Genomic_DNA"/>
</dbReference>
<comment type="caution">
    <text evidence="1">The sequence shown here is derived from an EMBL/GenBank/DDBJ whole genome shotgun (WGS) entry which is preliminary data.</text>
</comment>
<proteinExistence type="predicted"/>
<accession>A0A0F9QBT1</accession>
<sequence>MEHPKQVKAPWSLDQCVALARFQDCEFMHPFTCGNCQGVVLRPTPHGWLCIHNCGWDQDWAHNFMFEPPVDPLAALHARGQTDAD</sequence>
<dbReference type="AlphaFoldDB" id="A0A0F9QBT1"/>
<protein>
    <submittedName>
        <fullName evidence="1">Uncharacterized protein</fullName>
    </submittedName>
</protein>
<organism evidence="1">
    <name type="scientific">marine sediment metagenome</name>
    <dbReference type="NCBI Taxonomy" id="412755"/>
    <lineage>
        <taxon>unclassified sequences</taxon>
        <taxon>metagenomes</taxon>
        <taxon>ecological metagenomes</taxon>
    </lineage>
</organism>
<name>A0A0F9QBT1_9ZZZZ</name>
<evidence type="ECO:0000313" key="1">
    <source>
        <dbReference type="EMBL" id="KKN41440.1"/>
    </source>
</evidence>
<reference evidence="1" key="1">
    <citation type="journal article" date="2015" name="Nature">
        <title>Complex archaea that bridge the gap between prokaryotes and eukaryotes.</title>
        <authorList>
            <person name="Spang A."/>
            <person name="Saw J.H."/>
            <person name="Jorgensen S.L."/>
            <person name="Zaremba-Niedzwiedzka K."/>
            <person name="Martijn J."/>
            <person name="Lind A.E."/>
            <person name="van Eijk R."/>
            <person name="Schleper C."/>
            <person name="Guy L."/>
            <person name="Ettema T.J."/>
        </authorList>
    </citation>
    <scope>NUCLEOTIDE SEQUENCE</scope>
</reference>
<gene>
    <name evidence="1" type="ORF">LCGC14_0723110</name>
</gene>